<evidence type="ECO:0000313" key="1">
    <source>
        <dbReference type="EMBL" id="KAF7506242.1"/>
    </source>
</evidence>
<reference evidence="1" key="1">
    <citation type="submission" date="2020-02" db="EMBL/GenBank/DDBJ databases">
        <authorList>
            <person name="Palmer J.M."/>
        </authorList>
    </citation>
    <scope>NUCLEOTIDE SEQUENCE</scope>
    <source>
        <strain evidence="1">EPUS1.4</strain>
        <tissue evidence="1">Thallus</tissue>
    </source>
</reference>
<comment type="caution">
    <text evidence="1">The sequence shown here is derived from an EMBL/GenBank/DDBJ whole genome shotgun (WGS) entry which is preliminary data.</text>
</comment>
<evidence type="ECO:0000313" key="2">
    <source>
        <dbReference type="Proteomes" id="UP000606974"/>
    </source>
</evidence>
<proteinExistence type="predicted"/>
<dbReference type="Proteomes" id="UP000606974">
    <property type="component" value="Unassembled WGS sequence"/>
</dbReference>
<keyword evidence="2" id="KW-1185">Reference proteome</keyword>
<name>A0A8H7AFR8_9EURO</name>
<organism evidence="1 2">
    <name type="scientific">Endocarpon pusillum</name>
    <dbReference type="NCBI Taxonomy" id="364733"/>
    <lineage>
        <taxon>Eukaryota</taxon>
        <taxon>Fungi</taxon>
        <taxon>Dikarya</taxon>
        <taxon>Ascomycota</taxon>
        <taxon>Pezizomycotina</taxon>
        <taxon>Eurotiomycetes</taxon>
        <taxon>Chaetothyriomycetidae</taxon>
        <taxon>Verrucariales</taxon>
        <taxon>Verrucariaceae</taxon>
        <taxon>Endocarpon</taxon>
    </lineage>
</organism>
<gene>
    <name evidence="1" type="ORF">GJ744_012134</name>
</gene>
<dbReference type="EMBL" id="JAACFV010000091">
    <property type="protein sequence ID" value="KAF7506242.1"/>
    <property type="molecule type" value="Genomic_DNA"/>
</dbReference>
<dbReference type="AlphaFoldDB" id="A0A8H7AFR8"/>
<protein>
    <submittedName>
        <fullName evidence="1">Uncharacterized protein</fullName>
    </submittedName>
</protein>
<accession>A0A8H7AFR8</accession>
<sequence length="87" mass="9292">MRVWLKDVEIEMIWGRLKTSHGCPGTDFAPASSAYRRYSASSGKRLRLLHDAVTSPAVASGHKCSPTTIAQSTDVTKGVEVACGDAV</sequence>